<dbReference type="Proteomes" id="UP001250932">
    <property type="component" value="Unassembled WGS sequence"/>
</dbReference>
<dbReference type="InterPro" id="IPR036264">
    <property type="entry name" value="Bact_exopeptidase_dim_dom"/>
</dbReference>
<keyword evidence="3" id="KW-1185">Reference proteome</keyword>
<name>A0ABU3K4R2_9BACT</name>
<organism evidence="2 3">
    <name type="scientific">Candidatus Nitronereus thalassa</name>
    <dbReference type="NCBI Taxonomy" id="3020898"/>
    <lineage>
        <taxon>Bacteria</taxon>
        <taxon>Pseudomonadati</taxon>
        <taxon>Nitrospirota</taxon>
        <taxon>Nitrospiria</taxon>
        <taxon>Nitrospirales</taxon>
        <taxon>Nitrospiraceae</taxon>
        <taxon>Candidatus Nitronereus</taxon>
    </lineage>
</organism>
<dbReference type="Pfam" id="PF01546">
    <property type="entry name" value="Peptidase_M20"/>
    <property type="match status" value="1"/>
</dbReference>
<dbReference type="Gene3D" id="3.40.630.10">
    <property type="entry name" value="Zn peptidases"/>
    <property type="match status" value="1"/>
</dbReference>
<dbReference type="Gene3D" id="3.30.70.360">
    <property type="match status" value="1"/>
</dbReference>
<accession>A0ABU3K4R2</accession>
<dbReference type="InterPro" id="IPR017439">
    <property type="entry name" value="Amidohydrolase"/>
</dbReference>
<evidence type="ECO:0000313" key="2">
    <source>
        <dbReference type="EMBL" id="MDT7041381.1"/>
    </source>
</evidence>
<evidence type="ECO:0000256" key="1">
    <source>
        <dbReference type="ARBA" id="ARBA00022801"/>
    </source>
</evidence>
<dbReference type="PIRSF" id="PIRSF005962">
    <property type="entry name" value="Pept_M20D_amidohydro"/>
    <property type="match status" value="1"/>
</dbReference>
<sequence>MMPRNYRDFQSIRRDYLLDGILRTLRSSLAASPEVAGSEFVTSTIITSFLESYEPDQLLTHLGGCGVAAVYEGRNPGPTIMIRCELDGLSVEDADKTHWLAPESNIAHRCGHDGHMAIVAGLAPLLCRERPRCGRVVLLFQPAEETGKGALAIIDDPNFEKVRPDYAMTLHNLPGFPRGHIVYRRGTFASASVGMKVRLLGQASHAAEPDQARSPANAVRQLLVELPALSKVTNNPYCMLTLTHAQLGLLSFGLTPGEATVCATLRAGSVSALQILRWEAEQCVRHCAAADLLGVEVEWVEEFPATESHDLLIDILERVCLENNIASTEIPKPFRWSEDFGHFARICPILHFGLGIGEQASGLHQPDYQFCDDMIMVGVSGYFEMVHLLLMEYECGQEKAVIGM</sequence>
<dbReference type="RefSeq" id="WP_313831735.1">
    <property type="nucleotide sequence ID" value="NZ_JAQOUE010000001.1"/>
</dbReference>
<dbReference type="SUPFAM" id="SSF55031">
    <property type="entry name" value="Bacterial exopeptidase dimerisation domain"/>
    <property type="match status" value="1"/>
</dbReference>
<proteinExistence type="predicted"/>
<reference evidence="2 3" key="1">
    <citation type="journal article" date="2023" name="ISME J.">
        <title>Cultivation and genomic characterization of novel and ubiquitous marine nitrite-oxidizing bacteria from the Nitrospirales.</title>
        <authorList>
            <person name="Mueller A.J."/>
            <person name="Daebeler A."/>
            <person name="Herbold C.W."/>
            <person name="Kirkegaard R.H."/>
            <person name="Daims H."/>
        </authorList>
    </citation>
    <scope>NUCLEOTIDE SEQUENCE [LARGE SCALE GENOMIC DNA]</scope>
    <source>
        <strain evidence="2 3">EB</strain>
    </source>
</reference>
<gene>
    <name evidence="2" type="ORF">PPG34_03410</name>
</gene>
<dbReference type="SUPFAM" id="SSF53187">
    <property type="entry name" value="Zn-dependent exopeptidases"/>
    <property type="match status" value="1"/>
</dbReference>
<dbReference type="InterPro" id="IPR002933">
    <property type="entry name" value="Peptidase_M20"/>
</dbReference>
<dbReference type="EMBL" id="JAQOUE010000001">
    <property type="protein sequence ID" value="MDT7041381.1"/>
    <property type="molecule type" value="Genomic_DNA"/>
</dbReference>
<comment type="caution">
    <text evidence="2">The sequence shown here is derived from an EMBL/GenBank/DDBJ whole genome shotgun (WGS) entry which is preliminary data.</text>
</comment>
<dbReference type="PANTHER" id="PTHR11014">
    <property type="entry name" value="PEPTIDASE M20 FAMILY MEMBER"/>
    <property type="match status" value="1"/>
</dbReference>
<dbReference type="NCBIfam" id="TIGR01891">
    <property type="entry name" value="amidohydrolases"/>
    <property type="match status" value="1"/>
</dbReference>
<dbReference type="PANTHER" id="PTHR11014:SF169">
    <property type="entry name" value="CLAN MH, FAMILY M20, PEPTIDASE T-LIKE METALLOPEPTIDASE"/>
    <property type="match status" value="1"/>
</dbReference>
<keyword evidence="1" id="KW-0378">Hydrolase</keyword>
<protein>
    <submittedName>
        <fullName evidence="2">Amidohydrolase</fullName>
    </submittedName>
</protein>
<evidence type="ECO:0000313" key="3">
    <source>
        <dbReference type="Proteomes" id="UP001250932"/>
    </source>
</evidence>